<keyword evidence="2" id="KW-1185">Reference proteome</keyword>
<gene>
    <name evidence="1" type="ORF">C4F51_16010</name>
</gene>
<accession>A0A928YVL4</accession>
<comment type="caution">
    <text evidence="1">The sequence shown here is derived from an EMBL/GenBank/DDBJ whole genome shotgun (WGS) entry which is preliminary data.</text>
</comment>
<proteinExistence type="predicted"/>
<name>A0A928YVL4_9GAMM</name>
<evidence type="ECO:0008006" key="3">
    <source>
        <dbReference type="Google" id="ProtNLM"/>
    </source>
</evidence>
<sequence>MFSDNDSLNLLLALKLPSQEQAQLSFCHSNKPAALQDWLDQLPHTQARVISTHFYRALPELARLKIPVTQRIALLDSVWDPLTYCLTGLAKDFLNQPVILPEAARKTATLAQALQKHASQGWLVALRELCSNILNDEARCRALMALCIHRALTSHAAFMLRSWQLYIPVPPSLWQEAHLLYRIAEAAGIARNNVSRPDSDLLLVGNIEQIYVRILLLASARPNQLRQDELGQVWQALIGLGNEIGLQPYDATDNNSLFVADISGDQPPAHPSRQPGVKNTFWRQPAMGAIQRFISDMLPATAASEALAENPLRSLRPPLSIALLRHLHQAWYVLAKRRDDRQSTQGHIEVTIGLSNLHYHLSNKTPFDVFLEQVDMMGGKTGQSRSFQQRGIQLKTAAPAPADDPWSTALDAIPYGSSGKGPDTSKIDAAIRQHHQGEYQGHHPTYQVPLLDASENGYCLEWQGEIPAQVKAGELLGLKPDTARHWRIGVIRWVQQTPGATQLGIQILAPLARPVALATIHKTGDFTEYLRGLQLPAQRLSNQPGTLITNAVSFRESYKVRLFVPATSGANNGNTEKAAIAQSLQLAERLFSTGAFSQFTFRPIATLTSESSQTPVKK</sequence>
<evidence type="ECO:0000313" key="1">
    <source>
        <dbReference type="EMBL" id="MBE8718680.1"/>
    </source>
</evidence>
<evidence type="ECO:0000313" key="2">
    <source>
        <dbReference type="Proteomes" id="UP000652567"/>
    </source>
</evidence>
<protein>
    <recommendedName>
        <fullName evidence="3">GTPase</fullName>
    </recommendedName>
</protein>
<organism evidence="1 2">
    <name type="scientific">Cellvibrio polysaccharolyticus</name>
    <dbReference type="NCBI Taxonomy" id="2082724"/>
    <lineage>
        <taxon>Bacteria</taxon>
        <taxon>Pseudomonadati</taxon>
        <taxon>Pseudomonadota</taxon>
        <taxon>Gammaproteobacteria</taxon>
        <taxon>Cellvibrionales</taxon>
        <taxon>Cellvibrionaceae</taxon>
        <taxon>Cellvibrio</taxon>
    </lineage>
</organism>
<dbReference type="RefSeq" id="WP_193911435.1">
    <property type="nucleotide sequence ID" value="NZ_PRDL01000001.1"/>
</dbReference>
<dbReference type="AlphaFoldDB" id="A0A928YVL4"/>
<dbReference type="Proteomes" id="UP000652567">
    <property type="component" value="Unassembled WGS sequence"/>
</dbReference>
<reference evidence="1" key="1">
    <citation type="submission" date="2018-07" db="EMBL/GenBank/DDBJ databases">
        <title>Genome assembly of strain Ka43.</title>
        <authorList>
            <person name="Kukolya J."/>
            <person name="Nagy I."/>
            <person name="Horvath B."/>
            <person name="Toth A."/>
        </authorList>
    </citation>
    <scope>NUCLEOTIDE SEQUENCE</scope>
    <source>
        <strain evidence="1">KB43</strain>
    </source>
</reference>
<dbReference type="EMBL" id="PRDL01000001">
    <property type="protein sequence ID" value="MBE8718680.1"/>
    <property type="molecule type" value="Genomic_DNA"/>
</dbReference>